<evidence type="ECO:0008006" key="3">
    <source>
        <dbReference type="Google" id="ProtNLM"/>
    </source>
</evidence>
<dbReference type="KEGG" id="bmeg:BG04_5040"/>
<dbReference type="Pfam" id="PF04463">
    <property type="entry name" value="2-thiour_desulf"/>
    <property type="match status" value="1"/>
</dbReference>
<organism evidence="1 2">
    <name type="scientific">Priestia megaterium (strain ATCC 14581 / DSM 32 / CCUG 1817 / JCM 2506 / NBRC 15308 / NCIMB 9376 / NCTC 10342 / NRRL B-14308 / VKM B-512 / Ford 19)</name>
    <name type="common">Bacillus megaterium</name>
    <dbReference type="NCBI Taxonomy" id="1348623"/>
    <lineage>
        <taxon>Bacteria</taxon>
        <taxon>Bacillati</taxon>
        <taxon>Bacillota</taxon>
        <taxon>Bacilli</taxon>
        <taxon>Bacillales</taxon>
        <taxon>Bacillaceae</taxon>
        <taxon>Priestia</taxon>
    </lineage>
</organism>
<dbReference type="EMBL" id="CP009920">
    <property type="protein sequence ID" value="AJI20160.1"/>
    <property type="molecule type" value="Genomic_DNA"/>
</dbReference>
<dbReference type="HOGENOM" id="CLU_076318_1_1_9"/>
<dbReference type="GeneID" id="93643006"/>
<sequence>MILVSSCLAGQACRYNGSSALAKEIEALVENKEAVMMCPELLGGFHTPREPAEIIKGTGIDVINGNARVIERSGKDVTDIYIDGAYKALSIAKEIKATVIVLKENSPSCGSEHIYNGAFSNVKLAGEGVTTALLRKHGFIVMSESQFAAEMHGDPS</sequence>
<evidence type="ECO:0000313" key="1">
    <source>
        <dbReference type="EMBL" id="AJI20160.1"/>
    </source>
</evidence>
<gene>
    <name evidence="1" type="ORF">BG04_5040</name>
</gene>
<proteinExistence type="predicted"/>
<protein>
    <recommendedName>
        <fullName evidence="3">DUF523 domain-containing protein</fullName>
    </recommendedName>
</protein>
<name>A0A0B6A5E0_PRIM2</name>
<dbReference type="Proteomes" id="UP000031829">
    <property type="component" value="Chromosome"/>
</dbReference>
<dbReference type="InterPro" id="IPR007553">
    <property type="entry name" value="2-thiour_desulf"/>
</dbReference>
<dbReference type="PANTHER" id="PTHR30087">
    <property type="entry name" value="INNER MEMBRANE PROTEIN"/>
    <property type="match status" value="1"/>
</dbReference>
<dbReference type="RefSeq" id="WP_016764342.1">
    <property type="nucleotide sequence ID" value="NZ_BCVB01000010.1"/>
</dbReference>
<reference evidence="1 2" key="1">
    <citation type="journal article" date="2015" name="Genome Announc.">
        <title>Complete genome sequences for 35 biothreat assay-relevant bacillus species.</title>
        <authorList>
            <person name="Johnson S.L."/>
            <person name="Daligault H.E."/>
            <person name="Davenport K.W."/>
            <person name="Jaissle J."/>
            <person name="Frey K.G."/>
            <person name="Ladner J.T."/>
            <person name="Broomall S.M."/>
            <person name="Bishop-Lilly K.A."/>
            <person name="Bruce D.C."/>
            <person name="Gibbons H.S."/>
            <person name="Coyne S.R."/>
            <person name="Lo C.C."/>
            <person name="Meincke L."/>
            <person name="Munk A.C."/>
            <person name="Koroleva G.I."/>
            <person name="Rosenzweig C.N."/>
            <person name="Palacios G.F."/>
            <person name="Redden C.L."/>
            <person name="Minogue T.D."/>
            <person name="Chain P.S."/>
        </authorList>
    </citation>
    <scope>NUCLEOTIDE SEQUENCE [LARGE SCALE GENOMIC DNA]</scope>
    <source>
        <strain evidence="2">ATCC 14581 / DSM 32 / JCM 2506 / NBRC 15308 / NCIMB 9376 / NCTC 10342 / NRRL B-14308 / VKM B-512</strain>
    </source>
</reference>
<accession>A0A0B6A5E0</accession>
<dbReference type="AlphaFoldDB" id="A0A0B6A5E0"/>
<evidence type="ECO:0000313" key="2">
    <source>
        <dbReference type="Proteomes" id="UP000031829"/>
    </source>
</evidence>
<dbReference type="PANTHER" id="PTHR30087:SF1">
    <property type="entry name" value="HYPOTHETICAL CYTOSOLIC PROTEIN"/>
    <property type="match status" value="1"/>
</dbReference>